<dbReference type="EMBL" id="LKHS01000010">
    <property type="protein sequence ID" value="KQH85306.1"/>
    <property type="molecule type" value="Genomic_DNA"/>
</dbReference>
<reference evidence="1 2" key="1">
    <citation type="submission" date="2015-08" db="EMBL/GenBank/DDBJ databases">
        <title>Antibacterial properties of a collection of Vibrionaceae strains.</title>
        <authorList>
            <person name="Giubergia S."/>
        </authorList>
    </citation>
    <scope>NUCLEOTIDE SEQUENCE [LARGE SCALE GENOMIC DNA]</scope>
    <source>
        <strain evidence="1 2">S0821</strain>
    </source>
</reference>
<evidence type="ECO:0000313" key="1">
    <source>
        <dbReference type="EMBL" id="KQH85306.1"/>
    </source>
</evidence>
<protein>
    <submittedName>
        <fullName evidence="1">Uncharacterized protein</fullName>
    </submittedName>
</protein>
<organism evidence="1 2">
    <name type="scientific">Vibrio furnissii</name>
    <dbReference type="NCBI Taxonomy" id="29494"/>
    <lineage>
        <taxon>Bacteria</taxon>
        <taxon>Pseudomonadati</taxon>
        <taxon>Pseudomonadota</taxon>
        <taxon>Gammaproteobacteria</taxon>
        <taxon>Vibrionales</taxon>
        <taxon>Vibrionaceae</taxon>
        <taxon>Vibrio</taxon>
    </lineage>
</organism>
<keyword evidence="2" id="KW-1185">Reference proteome</keyword>
<proteinExistence type="predicted"/>
<gene>
    <name evidence="1" type="ORF">AMR76_12400</name>
</gene>
<evidence type="ECO:0000313" key="2">
    <source>
        <dbReference type="Proteomes" id="UP000051221"/>
    </source>
</evidence>
<accession>A0A0Q2MC47</accession>
<comment type="caution">
    <text evidence="1">The sequence shown here is derived from an EMBL/GenBank/DDBJ whole genome shotgun (WGS) entry which is preliminary data.</text>
</comment>
<dbReference type="RefSeq" id="WP_055466257.1">
    <property type="nucleotide sequence ID" value="NZ_LKHS01000010.1"/>
</dbReference>
<dbReference type="Proteomes" id="UP000051221">
    <property type="component" value="Unassembled WGS sequence"/>
</dbReference>
<name>A0A0Q2MC47_VIBFU</name>
<sequence length="70" mass="8301">MMHSHADSWDRYHAACERLALLEASYNHTQHRYLQGQISQEVYELAWSLKLSAERQVRILRHQFAMEVCG</sequence>
<dbReference type="InParanoid" id="A0A0Q2MC47"/>
<dbReference type="AlphaFoldDB" id="A0A0Q2MC47"/>